<dbReference type="RefSeq" id="WP_015259897.1">
    <property type="nucleotide sequence ID" value="NC_019902.2"/>
</dbReference>
<evidence type="ECO:0000259" key="7">
    <source>
        <dbReference type="Pfam" id="PF03444"/>
    </source>
</evidence>
<dbReference type="HAMAP" id="MF_00081">
    <property type="entry name" value="HrcA"/>
    <property type="match status" value="1"/>
</dbReference>
<organism evidence="8 9">
    <name type="scientific">Thioalkalivibrio nitratireducens (strain DSM 14787 / UNIQEM 213 / ALEN2)</name>
    <dbReference type="NCBI Taxonomy" id="1255043"/>
    <lineage>
        <taxon>Bacteria</taxon>
        <taxon>Pseudomonadati</taxon>
        <taxon>Pseudomonadota</taxon>
        <taxon>Gammaproteobacteria</taxon>
        <taxon>Chromatiales</taxon>
        <taxon>Ectothiorhodospiraceae</taxon>
        <taxon>Thioalkalivibrio</taxon>
    </lineage>
</organism>
<dbReference type="InterPro" id="IPR029016">
    <property type="entry name" value="GAF-like_dom_sf"/>
</dbReference>
<dbReference type="NCBIfam" id="TIGR00331">
    <property type="entry name" value="hrcA"/>
    <property type="match status" value="1"/>
</dbReference>
<dbReference type="InterPro" id="IPR036390">
    <property type="entry name" value="WH_DNA-bd_sf"/>
</dbReference>
<dbReference type="STRING" id="1255043.TVNIR_3153"/>
<dbReference type="PIRSF" id="PIRSF005485">
    <property type="entry name" value="HrcA"/>
    <property type="match status" value="1"/>
</dbReference>
<evidence type="ECO:0000259" key="6">
    <source>
        <dbReference type="Pfam" id="PF01628"/>
    </source>
</evidence>
<dbReference type="InterPro" id="IPR023120">
    <property type="entry name" value="WHTH_transcript_rep_HrcA_IDD"/>
</dbReference>
<dbReference type="InterPro" id="IPR002571">
    <property type="entry name" value="HrcA"/>
</dbReference>
<dbReference type="InterPro" id="IPR021153">
    <property type="entry name" value="HrcA_C"/>
</dbReference>
<keyword evidence="3 5" id="KW-0346">Stress response</keyword>
<evidence type="ECO:0000313" key="8">
    <source>
        <dbReference type="EMBL" id="AGA34790.1"/>
    </source>
</evidence>
<evidence type="ECO:0000256" key="3">
    <source>
        <dbReference type="ARBA" id="ARBA00023016"/>
    </source>
</evidence>
<evidence type="ECO:0000256" key="4">
    <source>
        <dbReference type="ARBA" id="ARBA00023163"/>
    </source>
</evidence>
<evidence type="ECO:0000256" key="2">
    <source>
        <dbReference type="ARBA" id="ARBA00023015"/>
    </source>
</evidence>
<dbReference type="SUPFAM" id="SSF46785">
    <property type="entry name" value="Winged helix' DNA-binding domain"/>
    <property type="match status" value="1"/>
</dbReference>
<accession>L0E0P7</accession>
<dbReference type="Gene3D" id="3.30.390.60">
    <property type="entry name" value="Heat-inducible transcription repressor hrca homolog, domain 3"/>
    <property type="match status" value="1"/>
</dbReference>
<keyword evidence="2 5" id="KW-0805">Transcription regulation</keyword>
<keyword evidence="4 5" id="KW-0804">Transcription</keyword>
<comment type="function">
    <text evidence="5">Negative regulator of class I heat shock genes (grpE-dnaK-dnaJ and groELS operons). Prevents heat-shock induction of these operons.</text>
</comment>
<dbReference type="PANTHER" id="PTHR34824:SF1">
    <property type="entry name" value="HEAT-INDUCIBLE TRANSCRIPTION REPRESSOR HRCA"/>
    <property type="match status" value="1"/>
</dbReference>
<dbReference type="Gene3D" id="1.10.10.10">
    <property type="entry name" value="Winged helix-like DNA-binding domain superfamily/Winged helix DNA-binding domain"/>
    <property type="match status" value="1"/>
</dbReference>
<keyword evidence="1 5" id="KW-0678">Repressor</keyword>
<dbReference type="GO" id="GO:0045892">
    <property type="term" value="P:negative regulation of DNA-templated transcription"/>
    <property type="evidence" value="ECO:0007669"/>
    <property type="project" value="UniProtKB-UniRule"/>
</dbReference>
<dbReference type="HOGENOM" id="CLU_050019_0_0_6"/>
<dbReference type="GO" id="GO:0003677">
    <property type="term" value="F:DNA binding"/>
    <property type="evidence" value="ECO:0007669"/>
    <property type="project" value="InterPro"/>
</dbReference>
<dbReference type="OrthoDB" id="9783139at2"/>
<dbReference type="KEGG" id="tni:TVNIR_3153"/>
<dbReference type="Pfam" id="PF01628">
    <property type="entry name" value="HrcA"/>
    <property type="match status" value="1"/>
</dbReference>
<name>L0E0P7_THIND</name>
<feature type="domain" description="Heat-inducible transcription repressor HrcA C-terminal" evidence="6">
    <location>
        <begin position="107"/>
        <end position="327"/>
    </location>
</feature>
<evidence type="ECO:0000313" key="9">
    <source>
        <dbReference type="Proteomes" id="UP000010809"/>
    </source>
</evidence>
<protein>
    <recommendedName>
        <fullName evidence="5">Heat-inducible transcription repressor HrcA</fullName>
    </recommendedName>
</protein>
<sequence>MQDIQLDARARTLLRTLIESYIRDGQPVGSRTLARTSGLNVSPATIRNVMADLEDLGLVHAPHTSAGRVPTAAGYRLFVDALLEIRAPNRKQVEAIESRFHRGATTQDLLDTAGSVLSSVTRLAGMVRLPRNRNVALTQIEFLRLSERRVLAILVIDGKEVQNRVLELERDYQPPELQRMANYLNAHLAGQGLQVVRGQLLAEMRSVRRDLDAMMLAAIDLGERAIGEDDPDDMLVAGETQLLHYDELSDIQRLRQLLEAFHEKREILAILDQCIRADRVQIFIGRESGLEWFEHCSVVTAPYSVDGEIVGVLGVIGPTRMSYDRVIPIVDITARLLGAALNSHNESPDSR</sequence>
<dbReference type="Proteomes" id="UP000010809">
    <property type="component" value="Chromosome"/>
</dbReference>
<gene>
    <name evidence="8" type="primary">hrcA [H]</name>
    <name evidence="5" type="synonym">hrcA</name>
    <name evidence="8" type="ordered locus">TVNIR_3153</name>
</gene>
<evidence type="ECO:0000256" key="5">
    <source>
        <dbReference type="HAMAP-Rule" id="MF_00081"/>
    </source>
</evidence>
<dbReference type="Gene3D" id="3.30.450.40">
    <property type="match status" value="1"/>
</dbReference>
<dbReference type="AlphaFoldDB" id="L0E0P7"/>
<dbReference type="PATRIC" id="fig|1255043.3.peg.3181"/>
<dbReference type="eggNOG" id="COG1420">
    <property type="taxonomic scope" value="Bacteria"/>
</dbReference>
<dbReference type="PANTHER" id="PTHR34824">
    <property type="entry name" value="HEAT-INDUCIBLE TRANSCRIPTION REPRESSOR HRCA"/>
    <property type="match status" value="1"/>
</dbReference>
<evidence type="ECO:0000256" key="1">
    <source>
        <dbReference type="ARBA" id="ARBA00022491"/>
    </source>
</evidence>
<dbReference type="InterPro" id="IPR036388">
    <property type="entry name" value="WH-like_DNA-bd_sf"/>
</dbReference>
<comment type="similarity">
    <text evidence="5">Belongs to the HrcA family.</text>
</comment>
<dbReference type="Pfam" id="PF03444">
    <property type="entry name" value="WHD_HrcA"/>
    <property type="match status" value="1"/>
</dbReference>
<dbReference type="EMBL" id="CP003989">
    <property type="protein sequence ID" value="AGA34790.1"/>
    <property type="molecule type" value="Genomic_DNA"/>
</dbReference>
<keyword evidence="9" id="KW-1185">Reference proteome</keyword>
<proteinExistence type="inferred from homology"/>
<feature type="domain" description="Winged helix-turn-helix transcription repressor HrcA DNA-binding" evidence="7">
    <location>
        <begin position="7"/>
        <end position="77"/>
    </location>
</feature>
<dbReference type="InterPro" id="IPR005104">
    <property type="entry name" value="WHTH_HrcA_DNA-bd"/>
</dbReference>
<reference evidence="8" key="1">
    <citation type="submission" date="2015-12" db="EMBL/GenBank/DDBJ databases">
        <authorList>
            <person name="Tikhonova T.V."/>
            <person name="Pavlov A.R."/>
            <person name="Beletsky A.V."/>
            <person name="Mardanov A.V."/>
            <person name="Sorokin D.Y."/>
            <person name="Ravin N.V."/>
            <person name="Popov V.O."/>
        </authorList>
    </citation>
    <scope>NUCLEOTIDE SEQUENCE</scope>
    <source>
        <strain evidence="8">DSM 14787</strain>
    </source>
</reference>
<dbReference type="SUPFAM" id="SSF55781">
    <property type="entry name" value="GAF domain-like"/>
    <property type="match status" value="1"/>
</dbReference>